<dbReference type="InterPro" id="IPR051948">
    <property type="entry name" value="Hsp70_co-chaperone_J-domain"/>
</dbReference>
<feature type="domain" description="J" evidence="4">
    <location>
        <begin position="76"/>
        <end position="141"/>
    </location>
</feature>
<dbReference type="Proteomes" id="UP000054988">
    <property type="component" value="Unassembled WGS sequence"/>
</dbReference>
<dbReference type="InterPro" id="IPR001623">
    <property type="entry name" value="DnaJ_domain"/>
</dbReference>
<evidence type="ECO:0000313" key="5">
    <source>
        <dbReference type="EMBL" id="KTB33669.1"/>
    </source>
</evidence>
<dbReference type="GO" id="GO:0051087">
    <property type="term" value="F:protein-folding chaperone binding"/>
    <property type="evidence" value="ECO:0007669"/>
    <property type="project" value="TreeGrafter"/>
</dbReference>
<feature type="compositionally biased region" description="Pro residues" evidence="2">
    <location>
        <begin position="395"/>
        <end position="405"/>
    </location>
</feature>
<name>A0A0W0FBM8_MONRR</name>
<feature type="region of interest" description="Disordered" evidence="2">
    <location>
        <begin position="441"/>
        <end position="472"/>
    </location>
</feature>
<dbReference type="eggNOG" id="KOG0712">
    <property type="taxonomic scope" value="Eukaryota"/>
</dbReference>
<dbReference type="SMART" id="SM00271">
    <property type="entry name" value="DnaJ"/>
    <property type="match status" value="1"/>
</dbReference>
<reference evidence="5 6" key="1">
    <citation type="submission" date="2015-12" db="EMBL/GenBank/DDBJ databases">
        <title>Draft genome sequence of Moniliophthora roreri, the causal agent of frosty pod rot of cacao.</title>
        <authorList>
            <person name="Aime M.C."/>
            <person name="Diaz-Valderrama J.R."/>
            <person name="Kijpornyongpan T."/>
            <person name="Phillips-Mora W."/>
        </authorList>
    </citation>
    <scope>NUCLEOTIDE SEQUENCE [LARGE SCALE GENOMIC DNA]</scope>
    <source>
        <strain evidence="5 6">MCA 2952</strain>
    </source>
</reference>
<keyword evidence="3" id="KW-1133">Transmembrane helix</keyword>
<dbReference type="PANTHER" id="PTHR44360">
    <property type="entry name" value="DNAJ HOMOLOG SUBFAMILY B MEMBER 9"/>
    <property type="match status" value="1"/>
</dbReference>
<protein>
    <recommendedName>
        <fullName evidence="4">J domain-containing protein</fullName>
    </recommendedName>
</protein>
<proteinExistence type="predicted"/>
<evidence type="ECO:0000256" key="1">
    <source>
        <dbReference type="ARBA" id="ARBA00023186"/>
    </source>
</evidence>
<accession>A0A0W0FBM8</accession>
<dbReference type="SUPFAM" id="SSF46565">
    <property type="entry name" value="Chaperone J-domain"/>
    <property type="match status" value="1"/>
</dbReference>
<organism evidence="5 6">
    <name type="scientific">Moniliophthora roreri</name>
    <name type="common">Frosty pod rot fungus</name>
    <name type="synonym">Monilia roreri</name>
    <dbReference type="NCBI Taxonomy" id="221103"/>
    <lineage>
        <taxon>Eukaryota</taxon>
        <taxon>Fungi</taxon>
        <taxon>Dikarya</taxon>
        <taxon>Basidiomycota</taxon>
        <taxon>Agaricomycotina</taxon>
        <taxon>Agaricomycetes</taxon>
        <taxon>Agaricomycetidae</taxon>
        <taxon>Agaricales</taxon>
        <taxon>Marasmiineae</taxon>
        <taxon>Marasmiaceae</taxon>
        <taxon>Moniliophthora</taxon>
    </lineage>
</organism>
<keyword evidence="3" id="KW-0812">Transmembrane</keyword>
<keyword evidence="1" id="KW-0143">Chaperone</keyword>
<dbReference type="AlphaFoldDB" id="A0A0W0FBM8"/>
<comment type="caution">
    <text evidence="5">The sequence shown here is derived from an EMBL/GenBank/DDBJ whole genome shotgun (WGS) entry which is preliminary data.</text>
</comment>
<dbReference type="InterPro" id="IPR036869">
    <property type="entry name" value="J_dom_sf"/>
</dbReference>
<evidence type="ECO:0000259" key="4">
    <source>
        <dbReference type="PROSITE" id="PS50076"/>
    </source>
</evidence>
<dbReference type="Gene3D" id="1.10.287.110">
    <property type="entry name" value="DnaJ domain"/>
    <property type="match status" value="1"/>
</dbReference>
<dbReference type="GO" id="GO:0005783">
    <property type="term" value="C:endoplasmic reticulum"/>
    <property type="evidence" value="ECO:0007669"/>
    <property type="project" value="TreeGrafter"/>
</dbReference>
<dbReference type="PANTHER" id="PTHR44360:SF1">
    <property type="entry name" value="DNAJ HOMOLOG SUBFAMILY B MEMBER 9"/>
    <property type="match status" value="1"/>
</dbReference>
<dbReference type="Pfam" id="PF00226">
    <property type="entry name" value="DnaJ"/>
    <property type="match status" value="1"/>
</dbReference>
<sequence>MSSILKNFIGWSIVPDFVTKNGLFMFHQYVFPRLGFKVPPTNSPTYREHYRYAYAIVVLGYLFYTLVDGARAMEYNFYEILGVPPDVDENGLKIAFRNFARKYHPDRPGVGNAGAELFMRVRDAFEALKNPTVRFAYDRFGPDVLQWTKLSTTREYMRHGLLQSSGYHIFSGISLAVISSIGRPSPVSFWRFILFFSFLALELAFILYPTPSPSTSATIFADPAAGLSFKTIFYSTFPYRVPYQHIRFLHQVFMFLSIALTRVAPRLFPDDPRTEYQIVLQHLEAMAGFADREASMMLHTELHSIHPFTPETRVPTTEMQPCNPSADVMDTLAKELENMIIETNLKKGIGPLRTAREKAVERGRGAKELNAMRKPLSATLLNTELEARANGNLPSPRPSPPPPPGLQRRGSSFVRARSNCFAYALYHLGFSIKNVRGYEHGSTTNVRPSLARQPEGAFTPTVPLIPRRPENT</sequence>
<feature type="transmembrane region" description="Helical" evidence="3">
    <location>
        <begin position="188"/>
        <end position="208"/>
    </location>
</feature>
<evidence type="ECO:0000313" key="6">
    <source>
        <dbReference type="Proteomes" id="UP000054988"/>
    </source>
</evidence>
<dbReference type="CDD" id="cd06257">
    <property type="entry name" value="DnaJ"/>
    <property type="match status" value="1"/>
</dbReference>
<feature type="region of interest" description="Disordered" evidence="2">
    <location>
        <begin position="389"/>
        <end position="411"/>
    </location>
</feature>
<dbReference type="GO" id="GO:0036503">
    <property type="term" value="P:ERAD pathway"/>
    <property type="evidence" value="ECO:0007669"/>
    <property type="project" value="TreeGrafter"/>
</dbReference>
<evidence type="ECO:0000256" key="2">
    <source>
        <dbReference type="SAM" id="MobiDB-lite"/>
    </source>
</evidence>
<dbReference type="PROSITE" id="PS50076">
    <property type="entry name" value="DNAJ_2"/>
    <property type="match status" value="1"/>
</dbReference>
<keyword evidence="3" id="KW-0472">Membrane</keyword>
<dbReference type="GO" id="GO:0051787">
    <property type="term" value="F:misfolded protein binding"/>
    <property type="evidence" value="ECO:0007669"/>
    <property type="project" value="TreeGrafter"/>
</dbReference>
<dbReference type="EMBL" id="LATX01002149">
    <property type="protein sequence ID" value="KTB33669.1"/>
    <property type="molecule type" value="Genomic_DNA"/>
</dbReference>
<dbReference type="PRINTS" id="PR00625">
    <property type="entry name" value="JDOMAIN"/>
</dbReference>
<feature type="transmembrane region" description="Helical" evidence="3">
    <location>
        <begin position="49"/>
        <end position="67"/>
    </location>
</feature>
<gene>
    <name evidence="5" type="ORF">WG66_13736</name>
</gene>
<evidence type="ECO:0000256" key="3">
    <source>
        <dbReference type="SAM" id="Phobius"/>
    </source>
</evidence>